<dbReference type="InterPro" id="IPR019734">
    <property type="entry name" value="TPR_rpt"/>
</dbReference>
<sequence length="674" mass="73513">PAQLPSGLPVFVGRQDALERAERLLSRVTDASPAASTVVISAIAGMAGVGKTTFAVHWARRIADRFPDGRLFLDLRGFDPTGTPVPPERALRMVLEAFGVPPQTLPQDVEALGARYRTLLAGRRVLLLLDNARDAEQIRPLLPGASGSLVIVTSRNRLSGLIARDGAQPIHLDVLSVAEARDLLARRLGHERVAAEPEAVEEIVERCARLPLALAVLAARAVTRPAFPLAALVDELRDSQGSLEAFTDTDAAADVRAVFSWSYQALTPPAARLFRLLAVHPGPDVSPRAAASLAGLTVPVTRRLLTELTQANLVDEPAPGRFASHDLLRAYATELAEAVDDPEDLRAARHRMFGHYLHSACAAAEPALLIRHRITLTPLSEGVRPEEFVRSEERASAWFATEQAVLLAAVRQAGATGFDHHTWQLAWAIEHHLGGRGMWRELDITLHTAMAAARRLGDPTAEAHVLRGLGQAERYAGRVKEARAYLEQAIEMFREAGDMTALAESHRQLGGVLERQGELEAALHHAELCVELLPDTPENGRLRAWARNGVGWFHALLGRYEEALRHCWAALALAQEYGDDFTAAPILDSIGYAHHHLGQYAEAIATYEGALARYRRAGGVLWYESEFLTHIGDSQLGAGRPDAARAAWTEALDILERLEHPDAESVRAKLRRLG</sequence>
<reference evidence="3 4" key="1">
    <citation type="submission" date="2019-07" db="EMBL/GenBank/DDBJ databases">
        <title>New species of Amycolatopsis and Streptomyces.</title>
        <authorList>
            <person name="Duangmal K."/>
            <person name="Teo W.F.A."/>
            <person name="Lipun K."/>
        </authorList>
    </citation>
    <scope>NUCLEOTIDE SEQUENCE [LARGE SCALE GENOMIC DNA]</scope>
    <source>
        <strain evidence="3 4">TISTR 2346</strain>
    </source>
</reference>
<dbReference type="InterPro" id="IPR002182">
    <property type="entry name" value="NB-ARC"/>
</dbReference>
<evidence type="ECO:0000313" key="4">
    <source>
        <dbReference type="Proteomes" id="UP000326979"/>
    </source>
</evidence>
<dbReference type="SUPFAM" id="SSF52540">
    <property type="entry name" value="P-loop containing nucleoside triphosphate hydrolases"/>
    <property type="match status" value="1"/>
</dbReference>
<dbReference type="SUPFAM" id="SSF48452">
    <property type="entry name" value="TPR-like"/>
    <property type="match status" value="1"/>
</dbReference>
<organism evidence="3 4">
    <name type="scientific">Streptomyces phyllanthi</name>
    <dbReference type="NCBI Taxonomy" id="1803180"/>
    <lineage>
        <taxon>Bacteria</taxon>
        <taxon>Bacillati</taxon>
        <taxon>Actinomycetota</taxon>
        <taxon>Actinomycetes</taxon>
        <taxon>Kitasatosporales</taxon>
        <taxon>Streptomycetaceae</taxon>
        <taxon>Streptomyces</taxon>
    </lineage>
</organism>
<evidence type="ECO:0000256" key="1">
    <source>
        <dbReference type="PROSITE-ProRule" id="PRU00339"/>
    </source>
</evidence>
<dbReference type="InterPro" id="IPR011990">
    <property type="entry name" value="TPR-like_helical_dom_sf"/>
</dbReference>
<dbReference type="Gene3D" id="3.40.50.300">
    <property type="entry name" value="P-loop containing nucleotide triphosphate hydrolases"/>
    <property type="match status" value="1"/>
</dbReference>
<dbReference type="GO" id="GO:0043531">
    <property type="term" value="F:ADP binding"/>
    <property type="evidence" value="ECO:0007669"/>
    <property type="project" value="InterPro"/>
</dbReference>
<dbReference type="OrthoDB" id="581105at2"/>
<feature type="repeat" description="TPR" evidence="1">
    <location>
        <begin position="503"/>
        <end position="536"/>
    </location>
</feature>
<dbReference type="InterPro" id="IPR027417">
    <property type="entry name" value="P-loop_NTPase"/>
</dbReference>
<dbReference type="RefSeq" id="WP_152791831.1">
    <property type="nucleotide sequence ID" value="NZ_VJZE01000721.1"/>
</dbReference>
<comment type="caution">
    <text evidence="3">The sequence shown here is derived from an EMBL/GenBank/DDBJ whole genome shotgun (WGS) entry which is preliminary data.</text>
</comment>
<dbReference type="EMBL" id="VJZE01000721">
    <property type="protein sequence ID" value="MPY46617.1"/>
    <property type="molecule type" value="Genomic_DNA"/>
</dbReference>
<dbReference type="PANTHER" id="PTHR47691">
    <property type="entry name" value="REGULATOR-RELATED"/>
    <property type="match status" value="1"/>
</dbReference>
<dbReference type="PROSITE" id="PS50005">
    <property type="entry name" value="TPR"/>
    <property type="match status" value="1"/>
</dbReference>
<dbReference type="Gene3D" id="1.25.40.10">
    <property type="entry name" value="Tetratricopeptide repeat domain"/>
    <property type="match status" value="1"/>
</dbReference>
<feature type="domain" description="NB-ARC" evidence="2">
    <location>
        <begin position="40"/>
        <end position="189"/>
    </location>
</feature>
<dbReference type="PANTHER" id="PTHR47691:SF3">
    <property type="entry name" value="HTH-TYPE TRANSCRIPTIONAL REGULATOR RV0890C-RELATED"/>
    <property type="match status" value="1"/>
</dbReference>
<name>A0A5N8WHB6_9ACTN</name>
<dbReference type="SMART" id="SM00028">
    <property type="entry name" value="TPR"/>
    <property type="match status" value="5"/>
</dbReference>
<keyword evidence="4" id="KW-1185">Reference proteome</keyword>
<dbReference type="Pfam" id="PF13424">
    <property type="entry name" value="TPR_12"/>
    <property type="match status" value="2"/>
</dbReference>
<protein>
    <submittedName>
        <fullName evidence="3">Tetratricopeptide repeat protein</fullName>
    </submittedName>
</protein>
<proteinExistence type="predicted"/>
<dbReference type="Pfam" id="PF00931">
    <property type="entry name" value="NB-ARC"/>
    <property type="match status" value="1"/>
</dbReference>
<accession>A0A5N8WHB6</accession>
<gene>
    <name evidence="3" type="ORF">FNH04_43975</name>
</gene>
<evidence type="ECO:0000313" key="3">
    <source>
        <dbReference type="EMBL" id="MPY46617.1"/>
    </source>
</evidence>
<dbReference type="Pfam" id="PF13374">
    <property type="entry name" value="TPR_10"/>
    <property type="match status" value="1"/>
</dbReference>
<dbReference type="PRINTS" id="PR00364">
    <property type="entry name" value="DISEASERSIST"/>
</dbReference>
<feature type="non-terminal residue" evidence="3">
    <location>
        <position position="1"/>
    </location>
</feature>
<keyword evidence="1" id="KW-0802">TPR repeat</keyword>
<evidence type="ECO:0000259" key="2">
    <source>
        <dbReference type="Pfam" id="PF00931"/>
    </source>
</evidence>
<dbReference type="AlphaFoldDB" id="A0A5N8WHB6"/>
<dbReference type="Proteomes" id="UP000326979">
    <property type="component" value="Unassembled WGS sequence"/>
</dbReference>